<dbReference type="AlphaFoldDB" id="A0A7C3YST7"/>
<dbReference type="NCBIfam" id="NF047751">
    <property type="entry name" value="HepT_toxin"/>
    <property type="match status" value="1"/>
</dbReference>
<dbReference type="GO" id="GO:0110001">
    <property type="term" value="C:toxin-antitoxin complex"/>
    <property type="evidence" value="ECO:0007669"/>
    <property type="project" value="InterPro"/>
</dbReference>
<dbReference type="InterPro" id="IPR052379">
    <property type="entry name" value="Type_VII_TA_RNase"/>
</dbReference>
<evidence type="ECO:0000256" key="4">
    <source>
        <dbReference type="ARBA" id="ARBA00024207"/>
    </source>
</evidence>
<keyword evidence="2" id="KW-0540">Nuclease</keyword>
<dbReference type="Gene3D" id="1.20.120.580">
    <property type="entry name" value="bsu32300-like"/>
    <property type="match status" value="1"/>
</dbReference>
<organism evidence="5">
    <name type="scientific">candidate division WOR-3 bacterium</name>
    <dbReference type="NCBI Taxonomy" id="2052148"/>
    <lineage>
        <taxon>Bacteria</taxon>
        <taxon>Bacteria division WOR-3</taxon>
    </lineage>
</organism>
<sequence length="141" mass="16436">MDLDKKVIEARLRRLDRSVTKLKKFARMSRADYLANEDYQELVERNFQVAIQTCIDIANHIIAQENLPVPDEEENIFLILSKNNIIPKELGERIKGMVGFRNILVHEYLSIDHTLVYDLLQNRLSDFSDFAKVIVAYLEKG</sequence>
<comment type="similarity">
    <text evidence="4">Belongs to the HepT RNase toxin family.</text>
</comment>
<dbReference type="Pfam" id="PF01934">
    <property type="entry name" value="HepT-like"/>
    <property type="match status" value="1"/>
</dbReference>
<evidence type="ECO:0000313" key="5">
    <source>
        <dbReference type="EMBL" id="HGE99333.1"/>
    </source>
</evidence>
<dbReference type="InterPro" id="IPR008201">
    <property type="entry name" value="HepT-like"/>
</dbReference>
<comment type="caution">
    <text evidence="5">The sequence shown here is derived from an EMBL/GenBank/DDBJ whole genome shotgun (WGS) entry which is preliminary data.</text>
</comment>
<dbReference type="EMBL" id="DTMQ01000031">
    <property type="protein sequence ID" value="HGE99333.1"/>
    <property type="molecule type" value="Genomic_DNA"/>
</dbReference>
<accession>A0A7C3YST7</accession>
<evidence type="ECO:0000256" key="3">
    <source>
        <dbReference type="ARBA" id="ARBA00022801"/>
    </source>
</evidence>
<name>A0A7C3YST7_UNCW3</name>
<dbReference type="GO" id="GO:0016787">
    <property type="term" value="F:hydrolase activity"/>
    <property type="evidence" value="ECO:0007669"/>
    <property type="project" value="UniProtKB-KW"/>
</dbReference>
<dbReference type="GO" id="GO:0004540">
    <property type="term" value="F:RNA nuclease activity"/>
    <property type="evidence" value="ECO:0007669"/>
    <property type="project" value="InterPro"/>
</dbReference>
<reference evidence="5" key="1">
    <citation type="journal article" date="2020" name="mSystems">
        <title>Genome- and Community-Level Interaction Insights into Carbon Utilization and Element Cycling Functions of Hydrothermarchaeota in Hydrothermal Sediment.</title>
        <authorList>
            <person name="Zhou Z."/>
            <person name="Liu Y."/>
            <person name="Xu W."/>
            <person name="Pan J."/>
            <person name="Luo Z.H."/>
            <person name="Li M."/>
        </authorList>
    </citation>
    <scope>NUCLEOTIDE SEQUENCE [LARGE SCALE GENOMIC DNA]</scope>
    <source>
        <strain evidence="5">SpSt-906</strain>
    </source>
</reference>
<evidence type="ECO:0000256" key="1">
    <source>
        <dbReference type="ARBA" id="ARBA00022649"/>
    </source>
</evidence>
<keyword evidence="1" id="KW-1277">Toxin-antitoxin system</keyword>
<gene>
    <name evidence="5" type="ORF">ENX07_04605</name>
</gene>
<dbReference type="InterPro" id="IPR037038">
    <property type="entry name" value="HepT-like_sf"/>
</dbReference>
<protein>
    <submittedName>
        <fullName evidence="5">DUF86 domain-containing protein</fullName>
    </submittedName>
</protein>
<dbReference type="PANTHER" id="PTHR33397">
    <property type="entry name" value="UPF0331 PROTEIN YUTE"/>
    <property type="match status" value="1"/>
</dbReference>
<proteinExistence type="inferred from homology"/>
<keyword evidence="3" id="KW-0378">Hydrolase</keyword>
<dbReference type="PANTHER" id="PTHR33397:SF5">
    <property type="entry name" value="RNASE YUTE-RELATED"/>
    <property type="match status" value="1"/>
</dbReference>
<evidence type="ECO:0000256" key="2">
    <source>
        <dbReference type="ARBA" id="ARBA00022722"/>
    </source>
</evidence>